<keyword evidence="3" id="KW-0804">Transcription</keyword>
<keyword evidence="1" id="KW-0805">Transcription regulation</keyword>
<organism evidence="8 9">
    <name type="scientific">Thioalkalivibrio sulfidiphilus (strain HL-EbGR7)</name>
    <dbReference type="NCBI Taxonomy" id="396588"/>
    <lineage>
        <taxon>Bacteria</taxon>
        <taxon>Pseudomonadati</taxon>
        <taxon>Pseudomonadota</taxon>
        <taxon>Gammaproteobacteria</taxon>
        <taxon>Chromatiales</taxon>
        <taxon>Ectothiorhodospiraceae</taxon>
        <taxon>Thioalkalivibrio</taxon>
    </lineage>
</organism>
<dbReference type="InterPro" id="IPR029016">
    <property type="entry name" value="GAF-like_dom_sf"/>
</dbReference>
<dbReference type="InterPro" id="IPR005471">
    <property type="entry name" value="Tscrpt_reg_IclR_N"/>
</dbReference>
<dbReference type="PANTHER" id="PTHR30136:SF24">
    <property type="entry name" value="HTH-TYPE TRANSCRIPTIONAL REPRESSOR ALLR"/>
    <property type="match status" value="1"/>
</dbReference>
<dbReference type="SUPFAM" id="SSF46785">
    <property type="entry name" value="Winged helix' DNA-binding domain"/>
    <property type="match status" value="1"/>
</dbReference>
<keyword evidence="2" id="KW-0238">DNA-binding</keyword>
<dbReference type="PROSITE" id="PS51077">
    <property type="entry name" value="HTH_ICLR"/>
    <property type="match status" value="1"/>
</dbReference>
<dbReference type="GO" id="GO:0003677">
    <property type="term" value="F:DNA binding"/>
    <property type="evidence" value="ECO:0007669"/>
    <property type="project" value="UniProtKB-KW"/>
</dbReference>
<dbReference type="Gene3D" id="1.10.10.10">
    <property type="entry name" value="Winged helix-like DNA-binding domain superfamily/Winged helix DNA-binding domain"/>
    <property type="match status" value="1"/>
</dbReference>
<dbReference type="SUPFAM" id="SSF55781">
    <property type="entry name" value="GAF domain-like"/>
    <property type="match status" value="1"/>
</dbReference>
<sequence length="273" mass="29726">MVNGFHDAKCDPMKTHDRPAGSIQVIDRASDLLEAIARYTQSVSLKVLAAETGLHPSTAFRILASLVEHDFVVRDEGGTYRLGPRFLKYAARVRADLDLRAVARPEMERLLGSIGETVNLTVREGDEVIYVERALPNRMMRVEQLIGSRAPLHVTAVGKIMLGDAGPEETLAYARRTGLPAYTPRTINDPQRLLVVAERAVKDGFAFDNEEAETGVGCIGALVRDGSGTAIAGLSVSAPIERRRDEWVPLLVAAATRISERLGYRAEAPPDTA</sequence>
<dbReference type="InterPro" id="IPR036390">
    <property type="entry name" value="WH_DNA-bd_sf"/>
</dbReference>
<dbReference type="Proteomes" id="UP000002383">
    <property type="component" value="Chromosome"/>
</dbReference>
<dbReference type="KEGG" id="tgr:Tgr7_2031"/>
<evidence type="ECO:0000313" key="9">
    <source>
        <dbReference type="Proteomes" id="UP000002383"/>
    </source>
</evidence>
<dbReference type="InterPro" id="IPR036388">
    <property type="entry name" value="WH-like_DNA-bd_sf"/>
</dbReference>
<dbReference type="SMART" id="SM00346">
    <property type="entry name" value="HTH_ICLR"/>
    <property type="match status" value="1"/>
</dbReference>
<evidence type="ECO:0000256" key="5">
    <source>
        <dbReference type="ARBA" id="ARBA00042627"/>
    </source>
</evidence>
<evidence type="ECO:0000256" key="1">
    <source>
        <dbReference type="ARBA" id="ARBA00023015"/>
    </source>
</evidence>
<dbReference type="STRING" id="396588.Tgr7_2031"/>
<dbReference type="GO" id="GO:0045892">
    <property type="term" value="P:negative regulation of DNA-templated transcription"/>
    <property type="evidence" value="ECO:0007669"/>
    <property type="project" value="TreeGrafter"/>
</dbReference>
<dbReference type="Gene3D" id="3.30.450.40">
    <property type="match status" value="1"/>
</dbReference>
<dbReference type="PROSITE" id="PS51078">
    <property type="entry name" value="ICLR_ED"/>
    <property type="match status" value="1"/>
</dbReference>
<dbReference type="PANTHER" id="PTHR30136">
    <property type="entry name" value="HELIX-TURN-HELIX TRANSCRIPTIONAL REGULATOR, ICLR FAMILY"/>
    <property type="match status" value="1"/>
</dbReference>
<dbReference type="FunFam" id="1.10.10.10:FF:000056">
    <property type="entry name" value="IclR family transcriptional regulator"/>
    <property type="match status" value="1"/>
</dbReference>
<evidence type="ECO:0000259" key="6">
    <source>
        <dbReference type="PROSITE" id="PS51077"/>
    </source>
</evidence>
<feature type="domain" description="IclR-ED" evidence="7">
    <location>
        <begin position="85"/>
        <end position="264"/>
    </location>
</feature>
<dbReference type="eggNOG" id="COG1414">
    <property type="taxonomic scope" value="Bacteria"/>
</dbReference>
<feature type="domain" description="HTH iclR-type" evidence="6">
    <location>
        <begin position="23"/>
        <end position="84"/>
    </location>
</feature>
<evidence type="ECO:0000256" key="3">
    <source>
        <dbReference type="ARBA" id="ARBA00023163"/>
    </source>
</evidence>
<name>B8GTL7_THISH</name>
<evidence type="ECO:0000313" key="8">
    <source>
        <dbReference type="EMBL" id="ACL73111.1"/>
    </source>
</evidence>
<evidence type="ECO:0000259" key="7">
    <source>
        <dbReference type="PROSITE" id="PS51078"/>
    </source>
</evidence>
<evidence type="ECO:0000256" key="2">
    <source>
        <dbReference type="ARBA" id="ARBA00023125"/>
    </source>
</evidence>
<dbReference type="InterPro" id="IPR014757">
    <property type="entry name" value="Tscrpt_reg_IclR_C"/>
</dbReference>
<dbReference type="EMBL" id="CP001339">
    <property type="protein sequence ID" value="ACL73111.1"/>
    <property type="molecule type" value="Genomic_DNA"/>
</dbReference>
<proteinExistence type="predicted"/>
<accession>B8GTL7</accession>
<evidence type="ECO:0000256" key="4">
    <source>
        <dbReference type="ARBA" id="ARBA00040379"/>
    </source>
</evidence>
<gene>
    <name evidence="8" type="ordered locus">Tgr7_2031</name>
</gene>
<dbReference type="AlphaFoldDB" id="B8GTL7"/>
<dbReference type="GO" id="GO:0003700">
    <property type="term" value="F:DNA-binding transcription factor activity"/>
    <property type="evidence" value="ECO:0007669"/>
    <property type="project" value="TreeGrafter"/>
</dbReference>
<dbReference type="HOGENOM" id="CLU_062618_5_5_6"/>
<dbReference type="Pfam" id="PF09339">
    <property type="entry name" value="HTH_IclR"/>
    <property type="match status" value="1"/>
</dbReference>
<keyword evidence="9" id="KW-1185">Reference proteome</keyword>
<protein>
    <recommendedName>
        <fullName evidence="4">HTH-type transcriptional repressor AllR</fullName>
    </recommendedName>
    <alternativeName>
        <fullName evidence="5">Negative regulator of allantoin and glyoxylate utilization operons</fullName>
    </alternativeName>
</protein>
<dbReference type="InterPro" id="IPR050707">
    <property type="entry name" value="HTH_MetabolicPath_Reg"/>
</dbReference>
<reference evidence="8 9" key="1">
    <citation type="journal article" date="2011" name="Stand. Genomic Sci.">
        <title>Complete genome sequence of 'Thioalkalivibrio sulfidophilus' HL-EbGr7.</title>
        <authorList>
            <person name="Muyzer G."/>
            <person name="Sorokin D.Y."/>
            <person name="Mavromatis K."/>
            <person name="Lapidus A."/>
            <person name="Clum A."/>
            <person name="Ivanova N."/>
            <person name="Pati A."/>
            <person name="d'Haeseleer P."/>
            <person name="Woyke T."/>
            <person name="Kyrpides N.C."/>
        </authorList>
    </citation>
    <scope>NUCLEOTIDE SEQUENCE [LARGE SCALE GENOMIC DNA]</scope>
    <source>
        <strain evidence="8 9">HL-EbGR7</strain>
    </source>
</reference>
<dbReference type="Pfam" id="PF01614">
    <property type="entry name" value="IclR_C"/>
    <property type="match status" value="1"/>
</dbReference>